<dbReference type="InterPro" id="IPR001969">
    <property type="entry name" value="Aspartic_peptidase_AS"/>
</dbReference>
<feature type="transmembrane region" description="Helical" evidence="2">
    <location>
        <begin position="249"/>
        <end position="271"/>
    </location>
</feature>
<dbReference type="PROSITE" id="PS00141">
    <property type="entry name" value="ASP_PROTEASE"/>
    <property type="match status" value="1"/>
</dbReference>
<comment type="similarity">
    <text evidence="1">Belongs to the peptidase A1 family.</text>
</comment>
<dbReference type="Pfam" id="PF14543">
    <property type="entry name" value="TAXi_N"/>
    <property type="match status" value="1"/>
</dbReference>
<keyword evidence="2" id="KW-0472">Membrane</keyword>
<name>A0A328DGM7_9ASTE</name>
<evidence type="ECO:0000313" key="5">
    <source>
        <dbReference type="EMBL" id="RAL44952.1"/>
    </source>
</evidence>
<feature type="domain" description="Xylanase inhibitor C-terminal" evidence="3">
    <location>
        <begin position="130"/>
        <end position="199"/>
    </location>
</feature>
<protein>
    <recommendedName>
        <fullName evidence="7">Peptidase A1 domain-containing protein</fullName>
    </recommendedName>
</protein>
<dbReference type="InterPro" id="IPR032799">
    <property type="entry name" value="TAXi_C"/>
</dbReference>
<feature type="domain" description="Xylanase inhibitor N-terminal" evidence="4">
    <location>
        <begin position="17"/>
        <end position="93"/>
    </location>
</feature>
<dbReference type="InterPro" id="IPR032861">
    <property type="entry name" value="TAXi_N"/>
</dbReference>
<evidence type="ECO:0000256" key="2">
    <source>
        <dbReference type="SAM" id="Phobius"/>
    </source>
</evidence>
<dbReference type="SUPFAM" id="SSF50630">
    <property type="entry name" value="Acid proteases"/>
    <property type="match status" value="1"/>
</dbReference>
<reference evidence="5 6" key="1">
    <citation type="submission" date="2018-06" db="EMBL/GenBank/DDBJ databases">
        <title>The Genome of Cuscuta australis (Dodder) Provides Insight into the Evolution of Plant Parasitism.</title>
        <authorList>
            <person name="Liu H."/>
        </authorList>
    </citation>
    <scope>NUCLEOTIDE SEQUENCE [LARGE SCALE GENOMIC DNA]</scope>
    <source>
        <strain evidence="6">cv. Yunnan</strain>
        <tissue evidence="5">Vines</tissue>
    </source>
</reference>
<accession>A0A328DGM7</accession>
<dbReference type="InterPro" id="IPR001461">
    <property type="entry name" value="Aspartic_peptidase_A1"/>
</dbReference>
<evidence type="ECO:0008006" key="7">
    <source>
        <dbReference type="Google" id="ProtNLM"/>
    </source>
</evidence>
<dbReference type="AlphaFoldDB" id="A0A328DGM7"/>
<dbReference type="Gene3D" id="2.40.70.10">
    <property type="entry name" value="Acid Proteases"/>
    <property type="match status" value="2"/>
</dbReference>
<evidence type="ECO:0000259" key="4">
    <source>
        <dbReference type="Pfam" id="PF14543"/>
    </source>
</evidence>
<dbReference type="GO" id="GO:0004190">
    <property type="term" value="F:aspartic-type endopeptidase activity"/>
    <property type="evidence" value="ECO:0007669"/>
    <property type="project" value="InterPro"/>
</dbReference>
<dbReference type="EMBL" id="NQVE01000142">
    <property type="protein sequence ID" value="RAL44952.1"/>
    <property type="molecule type" value="Genomic_DNA"/>
</dbReference>
<sequence>MHALMKSNTCHRILQPKGILVKDKMHLETSIGAPVVFGCGEAETGYILGRGAINGLGNAKLDVTNLLSSKGFVQNSFSLCFTSKGSGRIAFGDKGDPDQMTTPLDTLHYESVLYSIRIEQISIGNVEFAALFDSGSTVTRLNDEIYSLIAKHFDSLVKDRRRLDPPLSPLEYCYETRDTSYWVPPSLNLKTKGGANFHVIYPTVILNYTVNMPGYHLVFDREKLILGWKRSSCQARKANTIASLPTIEVIVFFISAFFSISVIMLLIYYFLRPKKKTPNFYSQVRRS</sequence>
<dbReference type="InterPro" id="IPR021109">
    <property type="entry name" value="Peptidase_aspartic_dom_sf"/>
</dbReference>
<keyword evidence="6" id="KW-1185">Reference proteome</keyword>
<evidence type="ECO:0000259" key="3">
    <source>
        <dbReference type="Pfam" id="PF14541"/>
    </source>
</evidence>
<dbReference type="PANTHER" id="PTHR13683:SF232">
    <property type="entry name" value="OS09G0542100 PROTEIN"/>
    <property type="match status" value="1"/>
</dbReference>
<gene>
    <name evidence="5" type="ORF">DM860_003711</name>
</gene>
<dbReference type="Pfam" id="PF14541">
    <property type="entry name" value="TAXi_C"/>
    <property type="match status" value="1"/>
</dbReference>
<evidence type="ECO:0000256" key="1">
    <source>
        <dbReference type="ARBA" id="ARBA00007447"/>
    </source>
</evidence>
<keyword evidence="2" id="KW-1133">Transmembrane helix</keyword>
<keyword evidence="2" id="KW-0812">Transmembrane</keyword>
<dbReference type="PANTHER" id="PTHR13683">
    <property type="entry name" value="ASPARTYL PROTEASES"/>
    <property type="match status" value="1"/>
</dbReference>
<organism evidence="5 6">
    <name type="scientific">Cuscuta australis</name>
    <dbReference type="NCBI Taxonomy" id="267555"/>
    <lineage>
        <taxon>Eukaryota</taxon>
        <taxon>Viridiplantae</taxon>
        <taxon>Streptophyta</taxon>
        <taxon>Embryophyta</taxon>
        <taxon>Tracheophyta</taxon>
        <taxon>Spermatophyta</taxon>
        <taxon>Magnoliopsida</taxon>
        <taxon>eudicotyledons</taxon>
        <taxon>Gunneridae</taxon>
        <taxon>Pentapetalae</taxon>
        <taxon>asterids</taxon>
        <taxon>lamiids</taxon>
        <taxon>Solanales</taxon>
        <taxon>Convolvulaceae</taxon>
        <taxon>Cuscuteae</taxon>
        <taxon>Cuscuta</taxon>
        <taxon>Cuscuta subgen. Grammica</taxon>
        <taxon>Cuscuta sect. Cleistogrammica</taxon>
    </lineage>
</organism>
<proteinExistence type="inferred from homology"/>
<evidence type="ECO:0000313" key="6">
    <source>
        <dbReference type="Proteomes" id="UP000249390"/>
    </source>
</evidence>
<dbReference type="GO" id="GO:0006508">
    <property type="term" value="P:proteolysis"/>
    <property type="evidence" value="ECO:0007669"/>
    <property type="project" value="InterPro"/>
</dbReference>
<dbReference type="Proteomes" id="UP000249390">
    <property type="component" value="Unassembled WGS sequence"/>
</dbReference>
<comment type="caution">
    <text evidence="5">The sequence shown here is derived from an EMBL/GenBank/DDBJ whole genome shotgun (WGS) entry which is preliminary data.</text>
</comment>